<comment type="caution">
    <text evidence="2">The sequence shown here is derived from an EMBL/GenBank/DDBJ whole genome shotgun (WGS) entry which is preliminary data.</text>
</comment>
<dbReference type="OrthoDB" id="1347480at2"/>
<dbReference type="Proteomes" id="UP000198345">
    <property type="component" value="Unassembled WGS sequence"/>
</dbReference>
<evidence type="ECO:0000256" key="1">
    <source>
        <dbReference type="SAM" id="SignalP"/>
    </source>
</evidence>
<gene>
    <name evidence="2" type="ORF">B0A66_11700</name>
</gene>
<dbReference type="AlphaFoldDB" id="A0A226HAX7"/>
<proteinExistence type="predicted"/>
<dbReference type="RefSeq" id="WP_089050016.1">
    <property type="nucleotide sequence ID" value="NZ_FXTV01000003.1"/>
</dbReference>
<feature type="signal peptide" evidence="1">
    <location>
        <begin position="1"/>
        <end position="18"/>
    </location>
</feature>
<sequence>MKKSLLLFYILATCNCISQTTTVTEKTTNQIKKDKMQYFNIELYKDWETDPAWSQTEDEKFLKKDNERLSLSYYDDKIQVERSSILNTYKKTAVYDKKTSLMRIFLTQFYQFSIGITKTYDETGLLINEVNNDKPYLFTLPQLIEKIKNENGADLEDRTQKSIVSRHVDQEIGKPIYEVYLRSKEYPDAKWEYFLIDGITGETLFITSYPTRSAKPKVPIYEYLKVLKQKKAEDNAYYKSYKGKHYTKKEWEIFEEEWHRKDEEQKNGRNFFWDNIFNK</sequence>
<evidence type="ECO:0000313" key="3">
    <source>
        <dbReference type="Proteomes" id="UP000198345"/>
    </source>
</evidence>
<dbReference type="EMBL" id="MUGW01000022">
    <property type="protein sequence ID" value="OXA91234.1"/>
    <property type="molecule type" value="Genomic_DNA"/>
</dbReference>
<protein>
    <submittedName>
        <fullName evidence="2">Uncharacterized protein</fullName>
    </submittedName>
</protein>
<accession>A0A226HAX7</accession>
<name>A0A226HAX7_9FLAO</name>
<organism evidence="2 3">
    <name type="scientific">Flavobacterium hercynium</name>
    <dbReference type="NCBI Taxonomy" id="387094"/>
    <lineage>
        <taxon>Bacteria</taxon>
        <taxon>Pseudomonadati</taxon>
        <taxon>Bacteroidota</taxon>
        <taxon>Flavobacteriia</taxon>
        <taxon>Flavobacteriales</taxon>
        <taxon>Flavobacteriaceae</taxon>
        <taxon>Flavobacterium</taxon>
    </lineage>
</organism>
<feature type="chain" id="PRO_5013211720" evidence="1">
    <location>
        <begin position="19"/>
        <end position="279"/>
    </location>
</feature>
<keyword evidence="1" id="KW-0732">Signal</keyword>
<reference evidence="2 3" key="1">
    <citation type="submission" date="2016-11" db="EMBL/GenBank/DDBJ databases">
        <title>Whole genomes of Flavobacteriaceae.</title>
        <authorList>
            <person name="Stine C."/>
            <person name="Li C."/>
            <person name="Tadesse D."/>
        </authorList>
    </citation>
    <scope>NUCLEOTIDE SEQUENCE [LARGE SCALE GENOMIC DNA]</scope>
    <source>
        <strain evidence="2 3">DSM 18292</strain>
    </source>
</reference>
<evidence type="ECO:0000313" key="2">
    <source>
        <dbReference type="EMBL" id="OXA91234.1"/>
    </source>
</evidence>
<keyword evidence="3" id="KW-1185">Reference proteome</keyword>